<dbReference type="Proteomes" id="UP000306973">
    <property type="component" value="Unassembled WGS sequence"/>
</dbReference>
<dbReference type="EMBL" id="VBUI01000005">
    <property type="protein sequence ID" value="TLF52607.1"/>
    <property type="molecule type" value="Genomic_DNA"/>
</dbReference>
<proteinExistence type="predicted"/>
<keyword evidence="2" id="KW-1185">Reference proteome</keyword>
<protein>
    <recommendedName>
        <fullName evidence="3">YqjK-like protein</fullName>
    </recommendedName>
</protein>
<comment type="caution">
    <text evidence="1">The sequence shown here is derived from an EMBL/GenBank/DDBJ whole genome shotgun (WGS) entry which is preliminary data.</text>
</comment>
<organism evidence="1 2">
    <name type="scientific">Halomonas urmiana</name>
    <dbReference type="NCBI Taxonomy" id="490901"/>
    <lineage>
        <taxon>Bacteria</taxon>
        <taxon>Pseudomonadati</taxon>
        <taxon>Pseudomonadota</taxon>
        <taxon>Gammaproteobacteria</taxon>
        <taxon>Oceanospirillales</taxon>
        <taxon>Halomonadaceae</taxon>
        <taxon>Halomonas</taxon>
    </lineage>
</organism>
<evidence type="ECO:0000313" key="2">
    <source>
        <dbReference type="Proteomes" id="UP000306973"/>
    </source>
</evidence>
<gene>
    <name evidence="1" type="ORF">FEI13_04775</name>
</gene>
<reference evidence="1 2" key="1">
    <citation type="journal article" date="2007" name="Int. J. Syst. Evol. Microbiol.">
        <title>Halomonas saccharevitans sp. nov., Halomonas arcis sp. nov. and Halomonas subterranea sp. nov., halophilic bacteria isolated from hypersaline environments of China.</title>
        <authorList>
            <person name="Xu X.W."/>
            <person name="Wu Y.H."/>
            <person name="Zhou Z."/>
            <person name="Wang C.S."/>
            <person name="Zhou Y.G."/>
            <person name="Zhang H.B."/>
            <person name="Wang Y."/>
            <person name="Wu M."/>
        </authorList>
    </citation>
    <scope>NUCLEOTIDE SEQUENCE [LARGE SCALE GENOMIC DNA]</scope>
    <source>
        <strain evidence="1 2">TBZ3</strain>
    </source>
</reference>
<dbReference type="Pfam" id="PF13997">
    <property type="entry name" value="YqjK"/>
    <property type="match status" value="1"/>
</dbReference>
<accession>A0A5R8MKK9</accession>
<sequence>MVTWWRRAVNRAERLARRAELEHAIEQQRIDLLVAAHRWRTAERALDQGWQLLVRFKTPLLMAGGLLAYRGLRHPGGAARLARRLTAGALFAKKARDLLR</sequence>
<evidence type="ECO:0000313" key="1">
    <source>
        <dbReference type="EMBL" id="TLF52607.1"/>
    </source>
</evidence>
<dbReference type="InterPro" id="IPR025612">
    <property type="entry name" value="YqjK"/>
</dbReference>
<evidence type="ECO:0008006" key="3">
    <source>
        <dbReference type="Google" id="ProtNLM"/>
    </source>
</evidence>
<dbReference type="AlphaFoldDB" id="A0A5R8MKK9"/>
<name>A0A5R8MKK9_9GAMM</name>